<dbReference type="PANTHER" id="PTHR11902:SF1">
    <property type="entry name" value="ENOLASE"/>
    <property type="match status" value="1"/>
</dbReference>
<evidence type="ECO:0000256" key="2">
    <source>
        <dbReference type="ARBA" id="ARBA00009604"/>
    </source>
</evidence>
<dbReference type="CDD" id="cd03313">
    <property type="entry name" value="enolase"/>
    <property type="match status" value="1"/>
</dbReference>
<feature type="binding site" evidence="11">
    <location>
        <position position="283"/>
    </location>
    <ligand>
        <name>substrate</name>
    </ligand>
</feature>
<feature type="binding site" evidence="9 12">
    <location>
        <position position="283"/>
    </location>
    <ligand>
        <name>Mg(2+)</name>
        <dbReference type="ChEBI" id="CHEBI:18420"/>
    </ligand>
</feature>
<feature type="binding site" evidence="9">
    <location>
        <position position="364"/>
    </location>
    <ligand>
        <name>(2R)-2-phosphoglycerate</name>
        <dbReference type="ChEBI" id="CHEBI:58289"/>
    </ligand>
</feature>
<comment type="similarity">
    <text evidence="2 9">Belongs to the enolase family.</text>
</comment>
<dbReference type="PANTHER" id="PTHR11902">
    <property type="entry name" value="ENOLASE"/>
    <property type="match status" value="1"/>
</dbReference>
<dbReference type="AlphaFoldDB" id="A0A350H846"/>
<evidence type="ECO:0000256" key="5">
    <source>
        <dbReference type="ARBA" id="ARBA00022525"/>
    </source>
</evidence>
<dbReference type="HAMAP" id="MF_00318">
    <property type="entry name" value="Enolase"/>
    <property type="match status" value="1"/>
</dbReference>
<dbReference type="GO" id="GO:0004634">
    <property type="term" value="F:phosphopyruvate hydratase activity"/>
    <property type="evidence" value="ECO:0007669"/>
    <property type="project" value="UniProtKB-UniRule"/>
</dbReference>
<feature type="binding site" evidence="9">
    <location>
        <position position="163"/>
    </location>
    <ligand>
        <name>(2R)-2-phosphoglycerate</name>
        <dbReference type="ChEBI" id="CHEBI:58289"/>
    </ligand>
</feature>
<feature type="binding site" evidence="9">
    <location>
        <position position="335"/>
    </location>
    <ligand>
        <name>(2R)-2-phosphoglycerate</name>
        <dbReference type="ChEBI" id="CHEBI:58289"/>
    </ligand>
</feature>
<dbReference type="UniPathway" id="UPA00109">
    <property type="reaction ID" value="UER00187"/>
</dbReference>
<evidence type="ECO:0000256" key="12">
    <source>
        <dbReference type="PIRSR" id="PIRSR001400-3"/>
    </source>
</evidence>
<evidence type="ECO:0000256" key="6">
    <source>
        <dbReference type="ARBA" id="ARBA00022842"/>
    </source>
</evidence>
<gene>
    <name evidence="9" type="primary">eno</name>
    <name evidence="15" type="ORF">DCW38_00815</name>
</gene>
<evidence type="ECO:0000256" key="7">
    <source>
        <dbReference type="ARBA" id="ARBA00023152"/>
    </source>
</evidence>
<keyword evidence="5 9" id="KW-0964">Secreted</keyword>
<feature type="binding site" evidence="11">
    <location>
        <position position="155"/>
    </location>
    <ligand>
        <name>substrate</name>
    </ligand>
</feature>
<feature type="binding site" evidence="9">
    <location>
        <position position="365"/>
    </location>
    <ligand>
        <name>(2R)-2-phosphoglycerate</name>
        <dbReference type="ChEBI" id="CHEBI:58289"/>
    </ligand>
</feature>
<comment type="cofactor">
    <cofactor evidence="9">
        <name>Mg(2+)</name>
        <dbReference type="ChEBI" id="CHEBI:18420"/>
    </cofactor>
    <text evidence="9">Binds a second Mg(2+) ion via substrate during catalysis.</text>
</comment>
<dbReference type="Proteomes" id="UP000264062">
    <property type="component" value="Unassembled WGS sequence"/>
</dbReference>
<dbReference type="InterPro" id="IPR020811">
    <property type="entry name" value="Enolase_N"/>
</dbReference>
<evidence type="ECO:0000259" key="13">
    <source>
        <dbReference type="SMART" id="SM01192"/>
    </source>
</evidence>
<dbReference type="GO" id="GO:0000287">
    <property type="term" value="F:magnesium ion binding"/>
    <property type="evidence" value="ECO:0007669"/>
    <property type="project" value="UniProtKB-UniRule"/>
</dbReference>
<accession>A0A350H846</accession>
<organism evidence="15 16">
    <name type="scientific">candidate division WOR-3 bacterium</name>
    <dbReference type="NCBI Taxonomy" id="2052148"/>
    <lineage>
        <taxon>Bacteria</taxon>
        <taxon>Bacteria division WOR-3</taxon>
    </lineage>
</organism>
<comment type="caution">
    <text evidence="15">The sequence shown here is derived from an EMBL/GenBank/DDBJ whole genome shotgun (WGS) entry which is preliminary data.</text>
</comment>
<dbReference type="InterPro" id="IPR029017">
    <property type="entry name" value="Enolase-like_N"/>
</dbReference>
<dbReference type="InterPro" id="IPR036849">
    <property type="entry name" value="Enolase-like_C_sf"/>
</dbReference>
<dbReference type="NCBIfam" id="TIGR01060">
    <property type="entry name" value="eno"/>
    <property type="match status" value="1"/>
</dbReference>
<keyword evidence="9 12" id="KW-0479">Metal-binding</keyword>
<feature type="binding site" evidence="9 12">
    <location>
        <position position="310"/>
    </location>
    <ligand>
        <name>Mg(2+)</name>
        <dbReference type="ChEBI" id="CHEBI:18420"/>
    </ligand>
</feature>
<proteinExistence type="inferred from homology"/>
<feature type="domain" description="Enolase N-terminal" evidence="14">
    <location>
        <begin position="4"/>
        <end position="134"/>
    </location>
</feature>
<dbReference type="SUPFAM" id="SSF51604">
    <property type="entry name" value="Enolase C-terminal domain-like"/>
    <property type="match status" value="1"/>
</dbReference>
<dbReference type="SUPFAM" id="SSF54826">
    <property type="entry name" value="Enolase N-terminal domain-like"/>
    <property type="match status" value="1"/>
</dbReference>
<evidence type="ECO:0000313" key="16">
    <source>
        <dbReference type="Proteomes" id="UP000264062"/>
    </source>
</evidence>
<feature type="binding site" evidence="11">
    <location>
        <position position="386"/>
    </location>
    <ligand>
        <name>substrate</name>
    </ligand>
</feature>
<comment type="subcellular location">
    <subcellularLocation>
        <location evidence="9">Cytoplasm</location>
    </subcellularLocation>
    <subcellularLocation>
        <location evidence="9">Secreted</location>
    </subcellularLocation>
    <subcellularLocation>
        <location evidence="9">Cell surface</location>
    </subcellularLocation>
    <text evidence="9">Fractions of enolase are present in both the cytoplasm and on the cell surface.</text>
</comment>
<keyword evidence="15" id="KW-0670">Pyruvate</keyword>
<dbReference type="GO" id="GO:0006096">
    <property type="term" value="P:glycolytic process"/>
    <property type="evidence" value="ECO:0007669"/>
    <property type="project" value="UniProtKB-UniRule"/>
</dbReference>
<sequence length="424" mass="46450">MSLIENITAREILDSRGNPTIEVDVELESGAFGRFAVPSGASTGEREALELRDNDKKRYLGKGVLTAVSNVNNIIAPEMCGMESTEQMSIDSELIAMDGTENKSKLGANAILGVSVAVAKASADEFGMPLYRYIGGVNAHLLPIPMANVVNGGSHADNNLDVQEYMLVPVNADSFAEAIRMNAEVFHTLKKILKDKKLFTGVGDEGGFAPNFTNNEEALKVMVEAIEKAGYKPGKDMFIALDVAASSLYKDGKYMFERNYVDSAKLIEIYKKWTSSYPIISIEDGIGENDWDGWKKLNSELGKKVQIVGDDIFVTNTKLLERGIKENAANSILIKLNQIGTLTETIEAVKMAQRAKWTAVISHRSGETEDYTIADLAVALNTGFIKTGSLSRSERIAKYNQLIRIESESIENVYGGIKNFYNLS</sequence>
<reference evidence="15 16" key="1">
    <citation type="journal article" date="2018" name="Nat. Biotechnol.">
        <title>A standardized bacterial taxonomy based on genome phylogeny substantially revises the tree of life.</title>
        <authorList>
            <person name="Parks D.H."/>
            <person name="Chuvochina M."/>
            <person name="Waite D.W."/>
            <person name="Rinke C."/>
            <person name="Skarshewski A."/>
            <person name="Chaumeil P.A."/>
            <person name="Hugenholtz P."/>
        </authorList>
    </citation>
    <scope>NUCLEOTIDE SEQUENCE [LARGE SCALE GENOMIC DNA]</scope>
    <source>
        <strain evidence="15">UBA9956</strain>
    </source>
</reference>
<evidence type="ECO:0000256" key="11">
    <source>
        <dbReference type="PIRSR" id="PIRSR001400-2"/>
    </source>
</evidence>
<dbReference type="SMART" id="SM01193">
    <property type="entry name" value="Enolase_N"/>
    <property type="match status" value="1"/>
</dbReference>
<dbReference type="FunFam" id="3.30.390.10:FF:000001">
    <property type="entry name" value="Enolase"/>
    <property type="match status" value="1"/>
</dbReference>
<keyword evidence="7 9" id="KW-0324">Glycolysis</keyword>
<keyword evidence="8 9" id="KW-0456">Lyase</keyword>
<comment type="catalytic activity">
    <reaction evidence="9">
        <text>(2R)-2-phosphoglycerate = phosphoenolpyruvate + H2O</text>
        <dbReference type="Rhea" id="RHEA:10164"/>
        <dbReference type="ChEBI" id="CHEBI:15377"/>
        <dbReference type="ChEBI" id="CHEBI:58289"/>
        <dbReference type="ChEBI" id="CHEBI:58702"/>
        <dbReference type="EC" id="4.2.1.11"/>
    </reaction>
</comment>
<evidence type="ECO:0000259" key="14">
    <source>
        <dbReference type="SMART" id="SM01193"/>
    </source>
</evidence>
<dbReference type="SFLD" id="SFLDF00002">
    <property type="entry name" value="enolase"/>
    <property type="match status" value="1"/>
</dbReference>
<evidence type="ECO:0000256" key="3">
    <source>
        <dbReference type="ARBA" id="ARBA00012058"/>
    </source>
</evidence>
<keyword evidence="6 9" id="KW-0460">Magnesium</keyword>
<feature type="binding site" evidence="11">
    <location>
        <position position="310"/>
    </location>
    <ligand>
        <name>substrate</name>
    </ligand>
</feature>
<dbReference type="PRINTS" id="PR00148">
    <property type="entry name" value="ENOLASE"/>
</dbReference>
<feature type="binding site" evidence="11">
    <location>
        <begin position="362"/>
        <end position="365"/>
    </location>
    <ligand>
        <name>substrate</name>
    </ligand>
</feature>
<dbReference type="InterPro" id="IPR000941">
    <property type="entry name" value="Enolase"/>
</dbReference>
<dbReference type="InterPro" id="IPR020809">
    <property type="entry name" value="Enolase_CS"/>
</dbReference>
<evidence type="ECO:0000313" key="15">
    <source>
        <dbReference type="EMBL" id="HAV91712.1"/>
    </source>
</evidence>
<evidence type="ECO:0000256" key="8">
    <source>
        <dbReference type="ARBA" id="ARBA00023239"/>
    </source>
</evidence>
<feature type="binding site" evidence="11">
    <location>
        <position position="164"/>
    </location>
    <ligand>
        <name>substrate</name>
    </ligand>
</feature>
<evidence type="ECO:0000256" key="10">
    <source>
        <dbReference type="PIRSR" id="PIRSR001400-1"/>
    </source>
</evidence>
<comment type="function">
    <text evidence="9">Catalyzes the reversible conversion of 2-phosphoglycerate (2-PG) into phosphoenolpyruvate (PEP). It is essential for the degradation of carbohydrates via glycolysis.</text>
</comment>
<dbReference type="EMBL" id="DMZY01000027">
    <property type="protein sequence ID" value="HAV91712.1"/>
    <property type="molecule type" value="Genomic_DNA"/>
</dbReference>
<dbReference type="GO" id="GO:0005576">
    <property type="term" value="C:extracellular region"/>
    <property type="evidence" value="ECO:0007669"/>
    <property type="project" value="UniProtKB-SubCell"/>
</dbReference>
<dbReference type="SMART" id="SM01192">
    <property type="entry name" value="Enolase_C"/>
    <property type="match status" value="1"/>
</dbReference>
<dbReference type="Pfam" id="PF00113">
    <property type="entry name" value="Enolase_C"/>
    <property type="match status" value="1"/>
</dbReference>
<dbReference type="PIRSF" id="PIRSF001400">
    <property type="entry name" value="Enolase"/>
    <property type="match status" value="1"/>
</dbReference>
<feature type="active site" description="Proton acceptor" evidence="9 10">
    <location>
        <position position="335"/>
    </location>
</feature>
<dbReference type="GO" id="GO:0000015">
    <property type="term" value="C:phosphopyruvate hydratase complex"/>
    <property type="evidence" value="ECO:0007669"/>
    <property type="project" value="InterPro"/>
</dbReference>
<evidence type="ECO:0000256" key="9">
    <source>
        <dbReference type="HAMAP-Rule" id="MF_00318"/>
    </source>
</evidence>
<feature type="active site" description="Proton donor" evidence="9 10">
    <location>
        <position position="205"/>
    </location>
</feature>
<dbReference type="SFLD" id="SFLDG00178">
    <property type="entry name" value="enolase"/>
    <property type="match status" value="1"/>
</dbReference>
<feature type="domain" description="Enolase C-terminal TIM barrel" evidence="13">
    <location>
        <begin position="139"/>
        <end position="422"/>
    </location>
</feature>
<dbReference type="Gene3D" id="3.20.20.120">
    <property type="entry name" value="Enolase-like C-terminal domain"/>
    <property type="match status" value="1"/>
</dbReference>
<dbReference type="Gene3D" id="3.30.390.10">
    <property type="entry name" value="Enolase-like, N-terminal domain"/>
    <property type="match status" value="1"/>
</dbReference>
<dbReference type="GO" id="GO:0009986">
    <property type="term" value="C:cell surface"/>
    <property type="evidence" value="ECO:0007669"/>
    <property type="project" value="UniProtKB-SubCell"/>
</dbReference>
<dbReference type="InterPro" id="IPR020810">
    <property type="entry name" value="Enolase_C"/>
</dbReference>
<evidence type="ECO:0000256" key="4">
    <source>
        <dbReference type="ARBA" id="ARBA00017068"/>
    </source>
</evidence>
<name>A0A350H846_UNCW3</name>
<feature type="binding site" evidence="9">
    <location>
        <position position="386"/>
    </location>
    <ligand>
        <name>(2R)-2-phosphoglycerate</name>
        <dbReference type="ChEBI" id="CHEBI:58289"/>
    </ligand>
</feature>
<protein>
    <recommendedName>
        <fullName evidence="4 9">Enolase</fullName>
        <ecNumber evidence="3 9">4.2.1.11</ecNumber>
    </recommendedName>
    <alternativeName>
        <fullName evidence="9">2-phospho-D-glycerate hydro-lyase</fullName>
    </alternativeName>
    <alternativeName>
        <fullName evidence="9">2-phosphoglycerate dehydratase</fullName>
    </alternativeName>
</protein>
<comment type="cofactor">
    <cofactor evidence="12">
        <name>Mg(2+)</name>
        <dbReference type="ChEBI" id="CHEBI:18420"/>
    </cofactor>
    <text evidence="12">Mg(2+) is required for catalysis and for stabilizing the dimer.</text>
</comment>
<evidence type="ECO:0000256" key="1">
    <source>
        <dbReference type="ARBA" id="ARBA00005031"/>
    </source>
</evidence>
<dbReference type="EC" id="4.2.1.11" evidence="3 9"/>
<dbReference type="PROSITE" id="PS00164">
    <property type="entry name" value="ENOLASE"/>
    <property type="match status" value="1"/>
</dbReference>
<feature type="binding site" evidence="9 12">
    <location>
        <position position="242"/>
    </location>
    <ligand>
        <name>Mg(2+)</name>
        <dbReference type="ChEBI" id="CHEBI:18420"/>
    </ligand>
</feature>
<keyword evidence="9" id="KW-0963">Cytoplasm</keyword>
<dbReference type="Pfam" id="PF03952">
    <property type="entry name" value="Enolase_N"/>
    <property type="match status" value="1"/>
</dbReference>
<dbReference type="SFLD" id="SFLDS00001">
    <property type="entry name" value="Enolase"/>
    <property type="match status" value="1"/>
</dbReference>
<comment type="pathway">
    <text evidence="1 9">Carbohydrate degradation; glycolysis; pyruvate from D-glyceraldehyde 3-phosphate: step 4/5.</text>
</comment>